<dbReference type="AlphaFoldDB" id="A0A7Z0PEP4"/>
<dbReference type="PANTHER" id="PTHR30193">
    <property type="entry name" value="ABC TRANSPORTER PERMEASE PROTEIN"/>
    <property type="match status" value="1"/>
</dbReference>
<dbReference type="GO" id="GO:0005886">
    <property type="term" value="C:plasma membrane"/>
    <property type="evidence" value="ECO:0007669"/>
    <property type="project" value="UniProtKB-SubCell"/>
</dbReference>
<dbReference type="EMBL" id="JABMKT010000013">
    <property type="protein sequence ID" value="NYV27851.1"/>
    <property type="molecule type" value="Genomic_DNA"/>
</dbReference>
<comment type="caution">
    <text evidence="9">The sequence shown here is derived from an EMBL/GenBank/DDBJ whole genome shotgun (WGS) entry which is preliminary data.</text>
</comment>
<evidence type="ECO:0000256" key="3">
    <source>
        <dbReference type="ARBA" id="ARBA00022475"/>
    </source>
</evidence>
<evidence type="ECO:0000313" key="10">
    <source>
        <dbReference type="Proteomes" id="UP000526184"/>
    </source>
</evidence>
<gene>
    <name evidence="9" type="ORF">HP397_03310</name>
</gene>
<evidence type="ECO:0000256" key="6">
    <source>
        <dbReference type="ARBA" id="ARBA00023136"/>
    </source>
</evidence>
<evidence type="ECO:0000256" key="2">
    <source>
        <dbReference type="ARBA" id="ARBA00022448"/>
    </source>
</evidence>
<dbReference type="GO" id="GO:0055085">
    <property type="term" value="P:transmembrane transport"/>
    <property type="evidence" value="ECO:0007669"/>
    <property type="project" value="InterPro"/>
</dbReference>
<dbReference type="PANTHER" id="PTHR30193:SF37">
    <property type="entry name" value="INNER MEMBRANE ABC TRANSPORTER PERMEASE PROTEIN YCJO"/>
    <property type="match status" value="1"/>
</dbReference>
<dbReference type="SUPFAM" id="SSF161098">
    <property type="entry name" value="MetI-like"/>
    <property type="match status" value="1"/>
</dbReference>
<dbReference type="Proteomes" id="UP000526184">
    <property type="component" value="Unassembled WGS sequence"/>
</dbReference>
<dbReference type="Gene3D" id="1.10.3720.10">
    <property type="entry name" value="MetI-like"/>
    <property type="match status" value="1"/>
</dbReference>
<proteinExistence type="inferred from homology"/>
<keyword evidence="4 7" id="KW-0812">Transmembrane</keyword>
<evidence type="ECO:0000256" key="1">
    <source>
        <dbReference type="ARBA" id="ARBA00004651"/>
    </source>
</evidence>
<keyword evidence="6 7" id="KW-0472">Membrane</keyword>
<dbReference type="InterPro" id="IPR000515">
    <property type="entry name" value="MetI-like"/>
</dbReference>
<evidence type="ECO:0000313" key="9">
    <source>
        <dbReference type="EMBL" id="NYV27851.1"/>
    </source>
</evidence>
<dbReference type="RefSeq" id="WP_180135885.1">
    <property type="nucleotide sequence ID" value="NZ_JABMKT010000013.1"/>
</dbReference>
<organism evidence="9 10">
    <name type="scientific">Streptobacillus felis</name>
    <dbReference type="NCBI Taxonomy" id="1384509"/>
    <lineage>
        <taxon>Bacteria</taxon>
        <taxon>Fusobacteriati</taxon>
        <taxon>Fusobacteriota</taxon>
        <taxon>Fusobacteriia</taxon>
        <taxon>Fusobacteriales</taxon>
        <taxon>Leptotrichiaceae</taxon>
        <taxon>Streptobacillus</taxon>
    </lineage>
</organism>
<keyword evidence="5 7" id="KW-1133">Transmembrane helix</keyword>
<feature type="transmembrane region" description="Helical" evidence="7">
    <location>
        <begin position="258"/>
        <end position="280"/>
    </location>
</feature>
<feature type="transmembrane region" description="Helical" evidence="7">
    <location>
        <begin position="105"/>
        <end position="125"/>
    </location>
</feature>
<comment type="subcellular location">
    <subcellularLocation>
        <location evidence="1 7">Cell membrane</location>
        <topology evidence="1 7">Multi-pass membrane protein</topology>
    </subcellularLocation>
</comment>
<sequence>MKKNKIKITPYLFIAPWFFGMILFTLGPLIMSLIMSLYDWPVIGERVFVGFKNYIDLFTKDPQFYKSLYITFKFTAFFVPLNIILSLILALLISKNIKGMSFFRIIFYLPTVVSSVAVSIIWGWILNTEFGILNYGLSLFKITGPDWLNNEIWALVALVLVSGWTVGTMMLVFYTALKAIPIELYESATIDGSGPIRTFFSITLPLITPTLLFNIVTAIIGALQNLALVLLLTNGGPLNSTYMYGLFVYNNAFKKSKLGYASASAWIMFILIIILTSLIFKTSKKWVFSIDDNKD</sequence>
<evidence type="ECO:0000256" key="7">
    <source>
        <dbReference type="RuleBase" id="RU363032"/>
    </source>
</evidence>
<dbReference type="PROSITE" id="PS50928">
    <property type="entry name" value="ABC_TM1"/>
    <property type="match status" value="1"/>
</dbReference>
<feature type="transmembrane region" description="Helical" evidence="7">
    <location>
        <begin position="12"/>
        <end position="38"/>
    </location>
</feature>
<feature type="transmembrane region" description="Helical" evidence="7">
    <location>
        <begin position="198"/>
        <end position="220"/>
    </location>
</feature>
<evidence type="ECO:0000256" key="4">
    <source>
        <dbReference type="ARBA" id="ARBA00022692"/>
    </source>
</evidence>
<dbReference type="CDD" id="cd06261">
    <property type="entry name" value="TM_PBP2"/>
    <property type="match status" value="1"/>
</dbReference>
<comment type="similarity">
    <text evidence="7">Belongs to the binding-protein-dependent transport system permease family.</text>
</comment>
<feature type="transmembrane region" description="Helical" evidence="7">
    <location>
        <begin position="152"/>
        <end position="177"/>
    </location>
</feature>
<name>A0A7Z0PEP4_9FUSO</name>
<keyword evidence="2 7" id="KW-0813">Transport</keyword>
<dbReference type="InterPro" id="IPR035906">
    <property type="entry name" value="MetI-like_sf"/>
</dbReference>
<feature type="domain" description="ABC transmembrane type-1" evidence="8">
    <location>
        <begin position="68"/>
        <end position="279"/>
    </location>
</feature>
<protein>
    <submittedName>
        <fullName evidence="9">Sugar ABC transporter permease</fullName>
    </submittedName>
</protein>
<dbReference type="Pfam" id="PF00528">
    <property type="entry name" value="BPD_transp_1"/>
    <property type="match status" value="1"/>
</dbReference>
<keyword evidence="3" id="KW-1003">Cell membrane</keyword>
<dbReference type="InterPro" id="IPR051393">
    <property type="entry name" value="ABC_transporter_permease"/>
</dbReference>
<feature type="transmembrane region" description="Helical" evidence="7">
    <location>
        <begin position="226"/>
        <end position="246"/>
    </location>
</feature>
<accession>A0A7Z0PEP4</accession>
<evidence type="ECO:0000256" key="5">
    <source>
        <dbReference type="ARBA" id="ARBA00022989"/>
    </source>
</evidence>
<keyword evidence="10" id="KW-1185">Reference proteome</keyword>
<feature type="transmembrane region" description="Helical" evidence="7">
    <location>
        <begin position="68"/>
        <end position="93"/>
    </location>
</feature>
<reference evidence="9 10" key="1">
    <citation type="submission" date="2020-05" db="EMBL/GenBank/DDBJ databases">
        <title>Streptobacillus felis strain LHL191014123.</title>
        <authorList>
            <person name="Fawzy A."/>
            <person name="Rau J."/>
            <person name="Risse K."/>
            <person name="Schauerte N."/>
            <person name="Geiger C."/>
            <person name="Blom J."/>
            <person name="Imirzalioglu C."/>
            <person name="Falgenhauer J."/>
            <person name="Bach A."/>
            <person name="Herden C."/>
            <person name="Eisenberg T."/>
        </authorList>
    </citation>
    <scope>NUCLEOTIDE SEQUENCE [LARGE SCALE GENOMIC DNA]</scope>
    <source>
        <strain evidence="9 10">LHL191014123</strain>
    </source>
</reference>
<evidence type="ECO:0000259" key="8">
    <source>
        <dbReference type="PROSITE" id="PS50928"/>
    </source>
</evidence>